<dbReference type="PROSITE" id="PS00893">
    <property type="entry name" value="NUDIX_BOX"/>
    <property type="match status" value="1"/>
</dbReference>
<accession>A0ABN8FDA5</accession>
<comment type="similarity">
    <text evidence="3">Belongs to the Nudix hydrolase family.</text>
</comment>
<dbReference type="InterPro" id="IPR000086">
    <property type="entry name" value="NUDIX_hydrolase_dom"/>
</dbReference>
<dbReference type="Pfam" id="PF00293">
    <property type="entry name" value="NUDIX"/>
    <property type="match status" value="1"/>
</dbReference>
<feature type="domain" description="Nudix hydrolase" evidence="4">
    <location>
        <begin position="22"/>
        <end position="153"/>
    </location>
</feature>
<keyword evidence="2 3" id="KW-0378">Hydrolase</keyword>
<dbReference type="Gene3D" id="3.90.79.10">
    <property type="entry name" value="Nucleoside Triphosphate Pyrophosphohydrolase"/>
    <property type="match status" value="1"/>
</dbReference>
<dbReference type="SUPFAM" id="SSF55811">
    <property type="entry name" value="Nudix"/>
    <property type="match status" value="1"/>
</dbReference>
<dbReference type="PANTHER" id="PTHR43046:SF2">
    <property type="entry name" value="8-OXO-DGTP DIPHOSPHATASE-RELATED"/>
    <property type="match status" value="1"/>
</dbReference>
<sequence length="160" mass="18371">MNSVPMSEYYQEIRGKVGSELLMMPSVAAVIRNKEDEILFIRKPEETLWGLPAGAIEPGERPGRTIRREVYEETGLMVNPTSILGVFGGGRYRYEYNNGDQIEYTVIVFECSIIRGTLRAMDGEVEEFKFFKESELPEMAIPYPVEIFKKDREVAKTIFE</sequence>
<evidence type="ECO:0000256" key="2">
    <source>
        <dbReference type="ARBA" id="ARBA00022801"/>
    </source>
</evidence>
<reference evidence="5" key="1">
    <citation type="submission" date="2021-12" db="EMBL/GenBank/DDBJ databases">
        <authorList>
            <person name="Criscuolo A."/>
        </authorList>
    </citation>
    <scope>NUCLEOTIDE SEQUENCE</scope>
    <source>
        <strain evidence="5">CIP111894</strain>
    </source>
</reference>
<gene>
    <name evidence="5" type="primary">rppH_1</name>
    <name evidence="5" type="ORF">PAECIP111894_02231</name>
</gene>
<dbReference type="PROSITE" id="PS51462">
    <property type="entry name" value="NUDIX"/>
    <property type="match status" value="1"/>
</dbReference>
<dbReference type="InterPro" id="IPR020476">
    <property type="entry name" value="Nudix_hydrolase"/>
</dbReference>
<dbReference type="GO" id="GO:0016787">
    <property type="term" value="F:hydrolase activity"/>
    <property type="evidence" value="ECO:0007669"/>
    <property type="project" value="UniProtKB-KW"/>
</dbReference>
<dbReference type="EC" id="3.6.1.-" evidence="5"/>
<evidence type="ECO:0000256" key="3">
    <source>
        <dbReference type="RuleBase" id="RU003476"/>
    </source>
</evidence>
<evidence type="ECO:0000259" key="4">
    <source>
        <dbReference type="PROSITE" id="PS51462"/>
    </source>
</evidence>
<proteinExistence type="inferred from homology"/>
<protein>
    <submittedName>
        <fullName evidence="5">RNA pyrophosphohydrolase</fullName>
        <ecNumber evidence="5">3.6.1.-</ecNumber>
    </submittedName>
</protein>
<evidence type="ECO:0000256" key="1">
    <source>
        <dbReference type="ARBA" id="ARBA00001946"/>
    </source>
</evidence>
<dbReference type="PRINTS" id="PR00502">
    <property type="entry name" value="NUDIXFAMILY"/>
</dbReference>
<keyword evidence="6" id="KW-1185">Reference proteome</keyword>
<organism evidence="5 6">
    <name type="scientific">Paenibacillus pseudetheri</name>
    <dbReference type="NCBI Taxonomy" id="2897682"/>
    <lineage>
        <taxon>Bacteria</taxon>
        <taxon>Bacillati</taxon>
        <taxon>Bacillota</taxon>
        <taxon>Bacilli</taxon>
        <taxon>Bacillales</taxon>
        <taxon>Paenibacillaceae</taxon>
        <taxon>Paenibacillus</taxon>
    </lineage>
</organism>
<evidence type="ECO:0000313" key="5">
    <source>
        <dbReference type="EMBL" id="CAH1056078.1"/>
    </source>
</evidence>
<comment type="caution">
    <text evidence="5">The sequence shown here is derived from an EMBL/GenBank/DDBJ whole genome shotgun (WGS) entry which is preliminary data.</text>
</comment>
<dbReference type="EMBL" id="CAKMAB010000009">
    <property type="protein sequence ID" value="CAH1056078.1"/>
    <property type="molecule type" value="Genomic_DNA"/>
</dbReference>
<evidence type="ECO:0000313" key="6">
    <source>
        <dbReference type="Proteomes" id="UP000838749"/>
    </source>
</evidence>
<dbReference type="Proteomes" id="UP000838749">
    <property type="component" value="Unassembled WGS sequence"/>
</dbReference>
<dbReference type="InterPro" id="IPR015797">
    <property type="entry name" value="NUDIX_hydrolase-like_dom_sf"/>
</dbReference>
<dbReference type="InterPro" id="IPR020084">
    <property type="entry name" value="NUDIX_hydrolase_CS"/>
</dbReference>
<comment type="cofactor">
    <cofactor evidence="1">
        <name>Mg(2+)</name>
        <dbReference type="ChEBI" id="CHEBI:18420"/>
    </cofactor>
</comment>
<dbReference type="PANTHER" id="PTHR43046">
    <property type="entry name" value="GDP-MANNOSE MANNOSYL HYDROLASE"/>
    <property type="match status" value="1"/>
</dbReference>
<name>A0ABN8FDA5_9BACL</name>